<proteinExistence type="predicted"/>
<dbReference type="Gene3D" id="3.30.470.20">
    <property type="entry name" value="ATP-grasp fold, B domain"/>
    <property type="match status" value="1"/>
</dbReference>
<dbReference type="GO" id="GO:0005524">
    <property type="term" value="F:ATP binding"/>
    <property type="evidence" value="ECO:0007669"/>
    <property type="project" value="UniProtKB-UniRule"/>
</dbReference>
<dbReference type="OrthoDB" id="583309at2"/>
<dbReference type="GO" id="GO:0018169">
    <property type="term" value="F:ribosomal S6-glutamic acid ligase activity"/>
    <property type="evidence" value="ECO:0007669"/>
    <property type="project" value="TreeGrafter"/>
</dbReference>
<dbReference type="PROSITE" id="PS50975">
    <property type="entry name" value="ATP_GRASP"/>
    <property type="match status" value="1"/>
</dbReference>
<dbReference type="InterPro" id="IPR011761">
    <property type="entry name" value="ATP-grasp"/>
</dbReference>
<keyword evidence="1" id="KW-0547">Nucleotide-binding</keyword>
<keyword evidence="1" id="KW-0067">ATP-binding</keyword>
<name>A0A4Q7VVE7_9BURK</name>
<accession>A0A4Q7VVE7</accession>
<dbReference type="Pfam" id="PF08443">
    <property type="entry name" value="RimK"/>
    <property type="match status" value="1"/>
</dbReference>
<evidence type="ECO:0000313" key="4">
    <source>
        <dbReference type="Proteomes" id="UP000293671"/>
    </source>
</evidence>
<dbReference type="AlphaFoldDB" id="A0A4Q7VVE7"/>
<dbReference type="GO" id="GO:0046872">
    <property type="term" value="F:metal ion binding"/>
    <property type="evidence" value="ECO:0007669"/>
    <property type="project" value="InterPro"/>
</dbReference>
<keyword evidence="4" id="KW-1185">Reference proteome</keyword>
<dbReference type="GO" id="GO:0005737">
    <property type="term" value="C:cytoplasm"/>
    <property type="evidence" value="ECO:0007669"/>
    <property type="project" value="TreeGrafter"/>
</dbReference>
<comment type="caution">
    <text evidence="3">The sequence shown here is derived from an EMBL/GenBank/DDBJ whole genome shotgun (WGS) entry which is preliminary data.</text>
</comment>
<protein>
    <submittedName>
        <fullName evidence="3">RimK-like ATP-grasp domain-containing protein</fullName>
    </submittedName>
</protein>
<dbReference type="InterPro" id="IPR048936">
    <property type="entry name" value="MvdD-like_ATPgrasp"/>
</dbReference>
<dbReference type="InterPro" id="IPR013651">
    <property type="entry name" value="ATP-grasp_RimK-type"/>
</dbReference>
<dbReference type="PANTHER" id="PTHR21621">
    <property type="entry name" value="RIBOSOMAL PROTEIN S6 MODIFICATION PROTEIN"/>
    <property type="match status" value="1"/>
</dbReference>
<dbReference type="SUPFAM" id="SSF56059">
    <property type="entry name" value="Glutathione synthetase ATP-binding domain-like"/>
    <property type="match status" value="1"/>
</dbReference>
<evidence type="ECO:0000259" key="2">
    <source>
        <dbReference type="PROSITE" id="PS50975"/>
    </source>
</evidence>
<dbReference type="PANTHER" id="PTHR21621:SF0">
    <property type="entry name" value="BETA-CITRYLGLUTAMATE SYNTHASE B-RELATED"/>
    <property type="match status" value="1"/>
</dbReference>
<dbReference type="EMBL" id="SHKP01000005">
    <property type="protein sequence ID" value="RZU00637.1"/>
    <property type="molecule type" value="Genomic_DNA"/>
</dbReference>
<reference evidence="3 4" key="1">
    <citation type="submission" date="2019-02" db="EMBL/GenBank/DDBJ databases">
        <title>Genomic Encyclopedia of Type Strains, Phase IV (KMG-IV): sequencing the most valuable type-strain genomes for metagenomic binning, comparative biology and taxonomic classification.</title>
        <authorList>
            <person name="Goeker M."/>
        </authorList>
    </citation>
    <scope>NUCLEOTIDE SEQUENCE [LARGE SCALE GENOMIC DNA]</scope>
    <source>
        <strain evidence="3 4">DSM 19570</strain>
    </source>
</reference>
<feature type="domain" description="ATP-grasp" evidence="2">
    <location>
        <begin position="129"/>
        <end position="311"/>
    </location>
</feature>
<evidence type="ECO:0000256" key="1">
    <source>
        <dbReference type="PROSITE-ProRule" id="PRU00409"/>
    </source>
</evidence>
<dbReference type="GO" id="GO:0009432">
    <property type="term" value="P:SOS response"/>
    <property type="evidence" value="ECO:0007669"/>
    <property type="project" value="TreeGrafter"/>
</dbReference>
<organism evidence="3 4">
    <name type="scientific">Rivibacter subsaxonicus</name>
    <dbReference type="NCBI Taxonomy" id="457575"/>
    <lineage>
        <taxon>Bacteria</taxon>
        <taxon>Pseudomonadati</taxon>
        <taxon>Pseudomonadota</taxon>
        <taxon>Betaproteobacteria</taxon>
        <taxon>Burkholderiales</taxon>
        <taxon>Rivibacter</taxon>
    </lineage>
</organism>
<evidence type="ECO:0000313" key="3">
    <source>
        <dbReference type="EMBL" id="RZU00637.1"/>
    </source>
</evidence>
<dbReference type="Proteomes" id="UP000293671">
    <property type="component" value="Unassembled WGS sequence"/>
</dbReference>
<sequence length="317" mass="35909">MILVISHHRDEHAQSVMVELSRRGVATRLLDLSRFPLQLGLSMRYDGHGGSRFVFGCDDSGLELDDCGAIWWRRPQPPSVEGEVHRPAHQHFALSESHEALHGLWQSVDAFWINEPARDAVAARKAWQLELAGRIGLELPQTLITNCPQAAREFLGRVGLGNVIYKAFSATEQDWRETRLVRADELDRLDNLRYAPVIFQRYIEATVDLRITVVGERLFPAAIHSQDSDYKIDFRMDIGRARIEPVSLPADVEAKLLELMRRLGLAYGAIDMRRRPDGSHVFLEINPAGQWLFIERQTGQPISAALAELLQRHDGQA</sequence>
<dbReference type="Pfam" id="PF21068">
    <property type="entry name" value="ATPgraspMvdD"/>
    <property type="match status" value="1"/>
</dbReference>
<dbReference type="RefSeq" id="WP_130431080.1">
    <property type="nucleotide sequence ID" value="NZ_SHKP01000005.1"/>
</dbReference>
<gene>
    <name evidence="3" type="ORF">EV670_1348</name>
</gene>